<dbReference type="Proteomes" id="UP000220639">
    <property type="component" value="Unassembled WGS sequence"/>
</dbReference>
<evidence type="ECO:0000313" key="8">
    <source>
        <dbReference type="Proteomes" id="UP000220639"/>
    </source>
</evidence>
<evidence type="ECO:0000313" key="7">
    <source>
        <dbReference type="EMBL" id="SNU34844.1"/>
    </source>
</evidence>
<dbReference type="PROSITE" id="PS01124">
    <property type="entry name" value="HTH_ARAC_FAMILY_2"/>
    <property type="match status" value="1"/>
</dbReference>
<dbReference type="PROSITE" id="PS00041">
    <property type="entry name" value="HTH_ARAC_FAMILY_1"/>
    <property type="match status" value="1"/>
</dbReference>
<evidence type="ECO:0000256" key="1">
    <source>
        <dbReference type="ARBA" id="ARBA00023015"/>
    </source>
</evidence>
<reference evidence="5 9" key="3">
    <citation type="submission" date="2020-06" db="EMBL/GenBank/DDBJ databases">
        <title>REHAB project genomes.</title>
        <authorList>
            <person name="Shaw L.P."/>
        </authorList>
    </citation>
    <scope>NUCLEOTIDE SEQUENCE [LARGE SCALE GENOMIC DNA]</scope>
    <source>
        <strain evidence="5 9">RHBSTW-00092</strain>
    </source>
</reference>
<dbReference type="EMBL" id="JABXRN010000001">
    <property type="protein sequence ID" value="MBA8127552.1"/>
    <property type="molecule type" value="Genomic_DNA"/>
</dbReference>
<dbReference type="GeneID" id="97396208"/>
<evidence type="ECO:0000256" key="3">
    <source>
        <dbReference type="ARBA" id="ARBA00023163"/>
    </source>
</evidence>
<dbReference type="PANTHER" id="PTHR47894:SF4">
    <property type="entry name" value="HTH-TYPE TRANSCRIPTIONAL REGULATOR GADX"/>
    <property type="match status" value="1"/>
</dbReference>
<reference evidence="6 10" key="4">
    <citation type="submission" date="2024-04" db="EMBL/GenBank/DDBJ databases">
        <title>Draft genome assemblies of urinary isolates.</title>
        <authorList>
            <person name="Appleberry H."/>
            <person name="Kula A."/>
            <person name="Wolfe A.J."/>
            <person name="Putonti C."/>
        </authorList>
    </citation>
    <scope>NUCLEOTIDE SEQUENCE [LARGE SCALE GENOMIC DNA]</scope>
    <source>
        <strain evidence="6 10">UMB12529</strain>
    </source>
</reference>
<reference evidence="7" key="1">
    <citation type="submission" date="2017-08" db="EMBL/GenBank/DDBJ databases">
        <authorList>
            <person name="de Groot N.N."/>
        </authorList>
    </citation>
    <scope>NUCLEOTIDE SEQUENCE [LARGE SCALE GENOMIC DNA]</scope>
    <source>
        <strain evidence="7">06D021</strain>
    </source>
</reference>
<gene>
    <name evidence="6" type="ORF">AAFL32_25245</name>
    <name evidence="5" type="ORF">HV064_27130</name>
    <name evidence="7" type="ORF">KOSB73_240011</name>
</gene>
<keyword evidence="2" id="KW-0238">DNA-binding</keyword>
<feature type="domain" description="HTH araC/xylS-type" evidence="4">
    <location>
        <begin position="167"/>
        <end position="262"/>
    </location>
</feature>
<dbReference type="EMBL" id="JBCGEM010000028">
    <property type="protein sequence ID" value="MEM0627189.1"/>
    <property type="molecule type" value="Genomic_DNA"/>
</dbReference>
<dbReference type="Proteomes" id="UP001458070">
    <property type="component" value="Unassembled WGS sequence"/>
</dbReference>
<reference evidence="8" key="2">
    <citation type="submission" date="2017-08" db="EMBL/GenBank/DDBJ databases">
        <authorList>
            <person name="Brisse S."/>
        </authorList>
    </citation>
    <scope>NUCLEOTIDE SEQUENCE [LARGE SCALE GENOMIC DNA]</scope>
    <source>
        <strain evidence="8">06D021</strain>
    </source>
</reference>
<evidence type="ECO:0000313" key="5">
    <source>
        <dbReference type="EMBL" id="MBA8127552.1"/>
    </source>
</evidence>
<dbReference type="InterPro" id="IPR009057">
    <property type="entry name" value="Homeodomain-like_sf"/>
</dbReference>
<dbReference type="GO" id="GO:0000976">
    <property type="term" value="F:transcription cis-regulatory region binding"/>
    <property type="evidence" value="ECO:0007669"/>
    <property type="project" value="TreeGrafter"/>
</dbReference>
<dbReference type="GO" id="GO:0005829">
    <property type="term" value="C:cytosol"/>
    <property type="evidence" value="ECO:0007669"/>
    <property type="project" value="TreeGrafter"/>
</dbReference>
<dbReference type="Proteomes" id="UP000557483">
    <property type="component" value="Unassembled WGS sequence"/>
</dbReference>
<dbReference type="InterPro" id="IPR018062">
    <property type="entry name" value="HTH_AraC-typ_CS"/>
</dbReference>
<evidence type="ECO:0000256" key="2">
    <source>
        <dbReference type="ARBA" id="ARBA00023125"/>
    </source>
</evidence>
<keyword evidence="1" id="KW-0805">Transcription regulation</keyword>
<dbReference type="Gene3D" id="1.10.10.60">
    <property type="entry name" value="Homeodomain-like"/>
    <property type="match status" value="1"/>
</dbReference>
<dbReference type="EMBL" id="FZTC01000017">
    <property type="protein sequence ID" value="SNU34844.1"/>
    <property type="molecule type" value="Genomic_DNA"/>
</dbReference>
<dbReference type="PANTHER" id="PTHR47894">
    <property type="entry name" value="HTH-TYPE TRANSCRIPTIONAL REGULATOR GADX"/>
    <property type="match status" value="1"/>
</dbReference>
<evidence type="ECO:0000259" key="4">
    <source>
        <dbReference type="PROSITE" id="PS01124"/>
    </source>
</evidence>
<organism evidence="7 8">
    <name type="scientific">Klebsiella grimontii</name>
    <dbReference type="NCBI Taxonomy" id="2058152"/>
    <lineage>
        <taxon>Bacteria</taxon>
        <taxon>Pseudomonadati</taxon>
        <taxon>Pseudomonadota</taxon>
        <taxon>Gammaproteobacteria</taxon>
        <taxon>Enterobacterales</taxon>
        <taxon>Enterobacteriaceae</taxon>
        <taxon>Klebsiella/Raoultella group</taxon>
        <taxon>Klebsiella</taxon>
    </lineage>
</organism>
<evidence type="ECO:0000313" key="9">
    <source>
        <dbReference type="Proteomes" id="UP000557483"/>
    </source>
</evidence>
<dbReference type="AlphaFoldDB" id="A0A285B1J8"/>
<keyword evidence="10" id="KW-1185">Reference proteome</keyword>
<protein>
    <submittedName>
        <fullName evidence="7">AraC family transcription regulator</fullName>
    </submittedName>
    <submittedName>
        <fullName evidence="5">Helix-turn-helix transcriptional regulator</fullName>
    </submittedName>
</protein>
<dbReference type="SUPFAM" id="SSF46689">
    <property type="entry name" value="Homeodomain-like"/>
    <property type="match status" value="1"/>
</dbReference>
<keyword evidence="3" id="KW-0804">Transcription</keyword>
<sequence>MRNINFHHNALTAAEITTRRLCKLHRVTLFAPAICRVNRGSKVIVQGASEMLATPQQLIILPAEVELEVINQPENGLFCSDLLSLTPELLADFKNRYMSEPQAGRLTSLCAPLGAELSFMWQSVLQAVREGLSGELQHHQAMGLLLALYQAGYAGPLLNERREDLTGQVRQIIMLSPGDAWSVAKVAKMLFLGESTLRRRLQQESRSFRQIVEEVRMAYALGQLQSTSRPIGEIAQNSGYQCGSRFTARFRQHYGVLPKHVR</sequence>
<dbReference type="RefSeq" id="WP_004871534.1">
    <property type="nucleotide sequence ID" value="NZ_CABGKG010000005.1"/>
</dbReference>
<dbReference type="Pfam" id="PF12833">
    <property type="entry name" value="HTH_18"/>
    <property type="match status" value="1"/>
</dbReference>
<dbReference type="SMART" id="SM00342">
    <property type="entry name" value="HTH_ARAC"/>
    <property type="match status" value="1"/>
</dbReference>
<evidence type="ECO:0000313" key="10">
    <source>
        <dbReference type="Proteomes" id="UP001458070"/>
    </source>
</evidence>
<name>A0A285B1J8_9ENTR</name>
<dbReference type="GO" id="GO:0003700">
    <property type="term" value="F:DNA-binding transcription factor activity"/>
    <property type="evidence" value="ECO:0007669"/>
    <property type="project" value="InterPro"/>
</dbReference>
<accession>A0A285B1J8</accession>
<dbReference type="InterPro" id="IPR018060">
    <property type="entry name" value="HTH_AraC"/>
</dbReference>
<evidence type="ECO:0000313" key="6">
    <source>
        <dbReference type="EMBL" id="MEM0627189.1"/>
    </source>
</evidence>
<proteinExistence type="predicted"/>